<proteinExistence type="predicted"/>
<gene>
    <name evidence="1" type="ORF">BV25DRAFT_1889529</name>
</gene>
<keyword evidence="2" id="KW-1185">Reference proteome</keyword>
<reference evidence="1" key="2">
    <citation type="journal article" date="2022" name="New Phytol.">
        <title>Evolutionary transition to the ectomycorrhizal habit in the genomes of a hyperdiverse lineage of mushroom-forming fungi.</title>
        <authorList>
            <person name="Looney B."/>
            <person name="Miyauchi S."/>
            <person name="Morin E."/>
            <person name="Drula E."/>
            <person name="Courty P.E."/>
            <person name="Kohler A."/>
            <person name="Kuo A."/>
            <person name="LaButti K."/>
            <person name="Pangilinan J."/>
            <person name="Lipzen A."/>
            <person name="Riley R."/>
            <person name="Andreopoulos W."/>
            <person name="He G."/>
            <person name="Johnson J."/>
            <person name="Nolan M."/>
            <person name="Tritt A."/>
            <person name="Barry K.W."/>
            <person name="Grigoriev I.V."/>
            <person name="Nagy L.G."/>
            <person name="Hibbett D."/>
            <person name="Henrissat B."/>
            <person name="Matheny P.B."/>
            <person name="Labbe J."/>
            <person name="Martin F.M."/>
        </authorList>
    </citation>
    <scope>NUCLEOTIDE SEQUENCE</scope>
    <source>
        <strain evidence="1">HHB10654</strain>
    </source>
</reference>
<organism evidence="1 2">
    <name type="scientific">Artomyces pyxidatus</name>
    <dbReference type="NCBI Taxonomy" id="48021"/>
    <lineage>
        <taxon>Eukaryota</taxon>
        <taxon>Fungi</taxon>
        <taxon>Dikarya</taxon>
        <taxon>Basidiomycota</taxon>
        <taxon>Agaricomycotina</taxon>
        <taxon>Agaricomycetes</taxon>
        <taxon>Russulales</taxon>
        <taxon>Auriscalpiaceae</taxon>
        <taxon>Artomyces</taxon>
    </lineage>
</organism>
<protein>
    <submittedName>
        <fullName evidence="1">DUF323 domain-containing protein</fullName>
    </submittedName>
</protein>
<evidence type="ECO:0000313" key="2">
    <source>
        <dbReference type="Proteomes" id="UP000814140"/>
    </source>
</evidence>
<name>A0ACB8SSS9_9AGAM</name>
<sequence length="887" mass="99394">MSVSNVQIVDVRVNDQAANGEADIHSEVLAGLSRPAGQRTLPTLLLYDEQGLRIYDEITTDAHEYYLFPAEENILKNYAGSIVRIMHTRDDDCITAESVVVELGAGSLRKTSHILSALSKIVPHTMSPAPITYYALDLEQRELQRTLEQLSTSPVGPELEGKVAAKGMWGTYDGGLAFIEEGGLRGRNSVERVAVPAHDLAAVNSETLPAFRNRSSSADSTSSATGTHTSTSERESLDTAASTPDIATADTPLHILFLGSSLGNFTRSADAAFLKGLPLRAGSGDTLLLGLDHGVDKEKIERAYDDEKGITRKFILNGLKGAGRALGDEGLFDEDKWDYVGRYNEEERRHEAFYRSKAAQTVRDSKTQQEFAFLADELIHVEVSYKYTEKDAHTLFVDANLRPIQRWTDPATGYSLWLLERPVFAFPLLRTPASPLSTTPFGVPTFQDFQDMWAAWDFITRKMIPDSMLFQKPIDLRHICLFYTGHIPTFLDIHLSRLLKEPHTEPDEFKFIFERGIDPNVDDPTECHPHSEVPQKDEDWPSLTSIMEFQSRVRQRLRNLYDEIESGKRPLTRKMARVLFLTLEHEGFHAETLLYMLLQRAGTGTISPSASGFASPPWLSLLANWEAQSVPATPTVTLGPATVSLGHDDNELEDEEPTKALDVKNHAFGWDNEHPQRAVDVGEFRIEWRPVTNGQFYEFWKNEGSGKVTMPKSWVEQGGEVMVSTFSVRTLHGPVPLKIAHLWPVLTDYNSISTYASVKGGRIPTEPELRLFYDKFECGYEGGKNIGFRNWHPVPATTGGEKDGGRGHNGGVWEWTSTVFEKYDGFEPSILYPGYSMDFFDTHHNVVIGGSYATIPRLAERRTLRNYYQRNYPYAWAGARIAYDGAK</sequence>
<evidence type="ECO:0000313" key="1">
    <source>
        <dbReference type="EMBL" id="KAI0059578.1"/>
    </source>
</evidence>
<dbReference type="EMBL" id="MU277225">
    <property type="protein sequence ID" value="KAI0059578.1"/>
    <property type="molecule type" value="Genomic_DNA"/>
</dbReference>
<reference evidence="1" key="1">
    <citation type="submission" date="2021-03" db="EMBL/GenBank/DDBJ databases">
        <authorList>
            <consortium name="DOE Joint Genome Institute"/>
            <person name="Ahrendt S."/>
            <person name="Looney B.P."/>
            <person name="Miyauchi S."/>
            <person name="Morin E."/>
            <person name="Drula E."/>
            <person name="Courty P.E."/>
            <person name="Chicoki N."/>
            <person name="Fauchery L."/>
            <person name="Kohler A."/>
            <person name="Kuo A."/>
            <person name="Labutti K."/>
            <person name="Pangilinan J."/>
            <person name="Lipzen A."/>
            <person name="Riley R."/>
            <person name="Andreopoulos W."/>
            <person name="He G."/>
            <person name="Johnson J."/>
            <person name="Barry K.W."/>
            <person name="Grigoriev I.V."/>
            <person name="Nagy L."/>
            <person name="Hibbett D."/>
            <person name="Henrissat B."/>
            <person name="Matheny P.B."/>
            <person name="Labbe J."/>
            <person name="Martin F."/>
        </authorList>
    </citation>
    <scope>NUCLEOTIDE SEQUENCE</scope>
    <source>
        <strain evidence="1">HHB10654</strain>
    </source>
</reference>
<comment type="caution">
    <text evidence="1">The sequence shown here is derived from an EMBL/GenBank/DDBJ whole genome shotgun (WGS) entry which is preliminary data.</text>
</comment>
<dbReference type="Proteomes" id="UP000814140">
    <property type="component" value="Unassembled WGS sequence"/>
</dbReference>
<accession>A0ACB8SSS9</accession>